<reference evidence="2" key="1">
    <citation type="submission" date="2016-10" db="EMBL/GenBank/DDBJ databases">
        <authorList>
            <person name="Varghese N."/>
            <person name="Submissions S."/>
        </authorList>
    </citation>
    <scope>NUCLEOTIDE SEQUENCE [LARGE SCALE GENOMIC DNA]</scope>
    <source>
        <strain evidence="2">DSM 19326</strain>
    </source>
</reference>
<dbReference type="EMBL" id="FNWX01000031">
    <property type="protein sequence ID" value="SEH79570.1"/>
    <property type="molecule type" value="Genomic_DNA"/>
</dbReference>
<organism evidence="1 2">
    <name type="scientific">Epilithonimonas hominis</name>
    <dbReference type="NCBI Taxonomy" id="420404"/>
    <lineage>
        <taxon>Bacteria</taxon>
        <taxon>Pseudomonadati</taxon>
        <taxon>Bacteroidota</taxon>
        <taxon>Flavobacteriia</taxon>
        <taxon>Flavobacteriales</taxon>
        <taxon>Weeksellaceae</taxon>
        <taxon>Chryseobacterium group</taxon>
        <taxon>Epilithonimonas</taxon>
    </lineage>
</organism>
<evidence type="ECO:0008006" key="3">
    <source>
        <dbReference type="Google" id="ProtNLM"/>
    </source>
</evidence>
<dbReference type="STRING" id="420404.SAMN05421793_13143"/>
<proteinExistence type="predicted"/>
<dbReference type="AlphaFoldDB" id="A0A1H6L5E1"/>
<dbReference type="Proteomes" id="UP000198555">
    <property type="component" value="Unassembled WGS sequence"/>
</dbReference>
<evidence type="ECO:0000313" key="2">
    <source>
        <dbReference type="Proteomes" id="UP000198555"/>
    </source>
</evidence>
<sequence length="238" mass="27842">MNFAKKHEELVKKIMELKGKNCTPIPDGVIDIESYFNSETKILWINKEVNSLNDDHNWSLIDVLFNLKKTYEESSGWSKTFDLIIYTLYGIFNKTNWENTPNIKDNPQILEIIRNIAYINAKKLPGGPVANHKEVTKYSNENDIVKNQIKLFNPDVIICGGTFDIMDTIFEEIYGDSYDKMEQIPNTPKNRIYYNDKLIIFEAYYPAYRKGKVNLNKSDYCDSISQNVILWNNEKRLK</sequence>
<gene>
    <name evidence="1" type="ORF">SAMN05421793_13143</name>
</gene>
<accession>A0A1H6L5E1</accession>
<name>A0A1H6L5E1_9FLAO</name>
<evidence type="ECO:0000313" key="1">
    <source>
        <dbReference type="EMBL" id="SEH79570.1"/>
    </source>
</evidence>
<keyword evidence="2" id="KW-1185">Reference proteome</keyword>
<protein>
    <recommendedName>
        <fullName evidence="3">Uracil DNA glycosylase superfamily protein</fullName>
    </recommendedName>
</protein>